<dbReference type="Gene3D" id="3.40.50.410">
    <property type="entry name" value="von Willebrand factor, type A domain"/>
    <property type="match status" value="1"/>
</dbReference>
<dbReference type="RefSeq" id="WP_316966409.1">
    <property type="nucleotide sequence ID" value="NZ_JARFPK010000016.1"/>
</dbReference>
<feature type="compositionally biased region" description="Basic and acidic residues" evidence="1">
    <location>
        <begin position="378"/>
        <end position="392"/>
    </location>
</feature>
<proteinExistence type="predicted"/>
<evidence type="ECO:0000256" key="1">
    <source>
        <dbReference type="SAM" id="MobiDB-lite"/>
    </source>
</evidence>
<evidence type="ECO:0000313" key="3">
    <source>
        <dbReference type="EMBL" id="MDF0590662.1"/>
    </source>
</evidence>
<dbReference type="Proteomes" id="UP001220010">
    <property type="component" value="Unassembled WGS sequence"/>
</dbReference>
<feature type="domain" description="VWFA" evidence="2">
    <location>
        <begin position="202"/>
        <end position="342"/>
    </location>
</feature>
<dbReference type="PROSITE" id="PS50234">
    <property type="entry name" value="VWFA"/>
    <property type="match status" value="1"/>
</dbReference>
<reference evidence="3 4" key="1">
    <citation type="submission" date="2023-03" db="EMBL/GenBank/DDBJ databases">
        <title>WGS of Methanotrichaceae archaeon Mx.</title>
        <authorList>
            <person name="Sorokin D.Y."/>
            <person name="Merkel A.Y."/>
        </authorList>
    </citation>
    <scope>NUCLEOTIDE SEQUENCE [LARGE SCALE GENOMIC DNA]</scope>
    <source>
        <strain evidence="3 4">Mx</strain>
    </source>
</reference>
<feature type="region of interest" description="Disordered" evidence="1">
    <location>
        <begin position="376"/>
        <end position="405"/>
    </location>
</feature>
<evidence type="ECO:0000259" key="2">
    <source>
        <dbReference type="PROSITE" id="PS50234"/>
    </source>
</evidence>
<gene>
    <name evidence="3" type="ORF">P0O15_05675</name>
</gene>
<sequence length="405" mass="43681">MVPLGFDPAHPPDQEVAALLRRNLDRNYGCKVFFVGSPVMGIRIPRERAGMITGEDGWEISSILSSKADSIRKEEISSVFVLGDESLIGMDFLSLESLALLGRRSAEGGSCDLPEILNQFAKTLVRTCSKSAASGRRAEVLAAGKRGRYVRARIPRGKTDDIALAPTIRAALARPDGIGSGGVVIREEDLREKVRRRKASTLVGIVLDSSFSMEEWGSVAEKVVMELLKDAYQRRDRVALVSCSGREAKVVLPFTPSVETARRHLDDIEYAGTTPLASGLLTGSALLAREREKEPSAVPILVLITDGTANVPLEVAADPRQEAEEIAGDLGRSGVHLLVVDVRAGGSDLAERIAIEAGGRYVKPLRPSQEEIYAAIKGEQREASGTRVERTPGARSSPIRRRPGG</sequence>
<organism evidence="3 4">
    <name type="scientific">Candidatus Methanocrinis natronophilus</name>
    <dbReference type="NCBI Taxonomy" id="3033396"/>
    <lineage>
        <taxon>Archaea</taxon>
        <taxon>Methanobacteriati</taxon>
        <taxon>Methanobacteriota</taxon>
        <taxon>Stenosarchaea group</taxon>
        <taxon>Methanomicrobia</taxon>
        <taxon>Methanotrichales</taxon>
        <taxon>Methanotrichaceae</taxon>
        <taxon>Methanocrinis</taxon>
    </lineage>
</organism>
<dbReference type="SMART" id="SM00327">
    <property type="entry name" value="VWA"/>
    <property type="match status" value="1"/>
</dbReference>
<dbReference type="EMBL" id="JARFPK010000016">
    <property type="protein sequence ID" value="MDF0590662.1"/>
    <property type="molecule type" value="Genomic_DNA"/>
</dbReference>
<accession>A0ABT5X7I9</accession>
<dbReference type="Pfam" id="PF13519">
    <property type="entry name" value="VWA_2"/>
    <property type="match status" value="1"/>
</dbReference>
<keyword evidence="4" id="KW-1185">Reference proteome</keyword>
<dbReference type="PANTHER" id="PTHR35023">
    <property type="entry name" value="CHELATASE-RELATED"/>
    <property type="match status" value="1"/>
</dbReference>
<dbReference type="SUPFAM" id="SSF53300">
    <property type="entry name" value="vWA-like"/>
    <property type="match status" value="1"/>
</dbReference>
<dbReference type="PANTHER" id="PTHR35023:SF1">
    <property type="entry name" value="MG-PROTOPORPHYRIN IX CHELATASE"/>
    <property type="match status" value="1"/>
</dbReference>
<dbReference type="InterPro" id="IPR036465">
    <property type="entry name" value="vWFA_dom_sf"/>
</dbReference>
<dbReference type="InterPro" id="IPR002035">
    <property type="entry name" value="VWF_A"/>
</dbReference>
<dbReference type="InterPro" id="IPR052989">
    <property type="entry name" value="Mg-chelatase_DI-like"/>
</dbReference>
<evidence type="ECO:0000313" key="4">
    <source>
        <dbReference type="Proteomes" id="UP001220010"/>
    </source>
</evidence>
<protein>
    <submittedName>
        <fullName evidence="3">VWA domain-containing protein</fullName>
    </submittedName>
</protein>
<name>A0ABT5X7I9_9EURY</name>
<comment type="caution">
    <text evidence="3">The sequence shown here is derived from an EMBL/GenBank/DDBJ whole genome shotgun (WGS) entry which is preliminary data.</text>
</comment>